<evidence type="ECO:0000313" key="2">
    <source>
        <dbReference type="Proteomes" id="UP000789901"/>
    </source>
</evidence>
<sequence>SLILKFVWQQQPISYYSETNDKALYKNIEILNEASVGARIVAEAQTEELNYDNSYQQNMAREDDYDQSQLLLSSLLEPIPHDSVKEVWKVV</sequence>
<keyword evidence="2" id="KW-1185">Reference proteome</keyword>
<dbReference type="Proteomes" id="UP000789901">
    <property type="component" value="Unassembled WGS sequence"/>
</dbReference>
<organism evidence="1 2">
    <name type="scientific">Gigaspora margarita</name>
    <dbReference type="NCBI Taxonomy" id="4874"/>
    <lineage>
        <taxon>Eukaryota</taxon>
        <taxon>Fungi</taxon>
        <taxon>Fungi incertae sedis</taxon>
        <taxon>Mucoromycota</taxon>
        <taxon>Glomeromycotina</taxon>
        <taxon>Glomeromycetes</taxon>
        <taxon>Diversisporales</taxon>
        <taxon>Gigasporaceae</taxon>
        <taxon>Gigaspora</taxon>
    </lineage>
</organism>
<comment type="caution">
    <text evidence="1">The sequence shown here is derived from an EMBL/GenBank/DDBJ whole genome shotgun (WGS) entry which is preliminary data.</text>
</comment>
<reference evidence="1 2" key="1">
    <citation type="submission" date="2021-06" db="EMBL/GenBank/DDBJ databases">
        <authorList>
            <person name="Kallberg Y."/>
            <person name="Tangrot J."/>
            <person name="Rosling A."/>
        </authorList>
    </citation>
    <scope>NUCLEOTIDE SEQUENCE [LARGE SCALE GENOMIC DNA]</scope>
    <source>
        <strain evidence="1 2">120-4 pot B 10/14</strain>
    </source>
</reference>
<feature type="non-terminal residue" evidence="1">
    <location>
        <position position="1"/>
    </location>
</feature>
<evidence type="ECO:0000313" key="1">
    <source>
        <dbReference type="EMBL" id="CAG8648530.1"/>
    </source>
</evidence>
<dbReference type="EMBL" id="CAJVQB010004898">
    <property type="protein sequence ID" value="CAG8648530.1"/>
    <property type="molecule type" value="Genomic_DNA"/>
</dbReference>
<proteinExistence type="predicted"/>
<accession>A0ABN7US82</accession>
<protein>
    <submittedName>
        <fullName evidence="1">23624_t:CDS:1</fullName>
    </submittedName>
</protein>
<gene>
    <name evidence="1" type="ORF">GMARGA_LOCUS9227</name>
</gene>
<name>A0ABN7US82_GIGMA</name>